<feature type="transmembrane region" description="Helical" evidence="8">
    <location>
        <begin position="353"/>
        <end position="375"/>
    </location>
</feature>
<evidence type="ECO:0000256" key="1">
    <source>
        <dbReference type="ARBA" id="ARBA00004127"/>
    </source>
</evidence>
<dbReference type="Proteomes" id="UP000193685">
    <property type="component" value="Unassembled WGS sequence"/>
</dbReference>
<dbReference type="Gene3D" id="1.20.1250.20">
    <property type="entry name" value="MFS general substrate transporter like domains"/>
    <property type="match status" value="2"/>
</dbReference>
<feature type="transmembrane region" description="Helical" evidence="8">
    <location>
        <begin position="45"/>
        <end position="71"/>
    </location>
</feature>
<keyword evidence="5 8" id="KW-1133">Transmembrane helix</keyword>
<keyword evidence="3" id="KW-0813">Transport</keyword>
<feature type="compositionally biased region" description="Polar residues" evidence="7">
    <location>
        <begin position="15"/>
        <end position="33"/>
    </location>
</feature>
<evidence type="ECO:0000256" key="8">
    <source>
        <dbReference type="SAM" id="Phobius"/>
    </source>
</evidence>
<reference evidence="10 11" key="1">
    <citation type="submission" date="2016-07" db="EMBL/GenBank/DDBJ databases">
        <title>Pervasive Adenine N6-methylation of Active Genes in Fungi.</title>
        <authorList>
            <consortium name="DOE Joint Genome Institute"/>
            <person name="Mondo S.J."/>
            <person name="Dannebaum R.O."/>
            <person name="Kuo R.C."/>
            <person name="Labutti K."/>
            <person name="Haridas S."/>
            <person name="Kuo A."/>
            <person name="Salamov A."/>
            <person name="Ahrendt S.R."/>
            <person name="Lipzen A."/>
            <person name="Sullivan W."/>
            <person name="Andreopoulos W.B."/>
            <person name="Clum A."/>
            <person name="Lindquist E."/>
            <person name="Daum C."/>
            <person name="Ramamoorthy G.K."/>
            <person name="Gryganskyi A."/>
            <person name="Culley D."/>
            <person name="Magnuson J.K."/>
            <person name="James T.Y."/>
            <person name="O'Malley M.A."/>
            <person name="Stajich J.E."/>
            <person name="Spatafora J.W."/>
            <person name="Visel A."/>
            <person name="Grigoriev I.V."/>
        </authorList>
    </citation>
    <scope>NUCLEOTIDE SEQUENCE [LARGE SCALE GENOMIC DNA]</scope>
    <source>
        <strain evidence="10 11">12-1054</strain>
    </source>
</reference>
<dbReference type="EMBL" id="MCFI01000007">
    <property type="protein sequence ID" value="ORY83732.1"/>
    <property type="molecule type" value="Genomic_DNA"/>
</dbReference>
<dbReference type="Pfam" id="PF07690">
    <property type="entry name" value="MFS_1"/>
    <property type="match status" value="1"/>
</dbReference>
<evidence type="ECO:0000256" key="7">
    <source>
        <dbReference type="SAM" id="MobiDB-lite"/>
    </source>
</evidence>
<proteinExistence type="inferred from homology"/>
<comment type="similarity">
    <text evidence="2">Belongs to the major facilitator superfamily.</text>
</comment>
<feature type="transmembrane region" description="Helical" evidence="8">
    <location>
        <begin position="167"/>
        <end position="192"/>
    </location>
</feature>
<evidence type="ECO:0000313" key="11">
    <source>
        <dbReference type="Proteomes" id="UP000193685"/>
    </source>
</evidence>
<dbReference type="AlphaFoldDB" id="A0A1Y2FIE6"/>
<keyword evidence="6 8" id="KW-0472">Membrane</keyword>
<feature type="transmembrane region" description="Helical" evidence="8">
    <location>
        <begin position="134"/>
        <end position="155"/>
    </location>
</feature>
<dbReference type="GO" id="GO:0016020">
    <property type="term" value="C:membrane"/>
    <property type="evidence" value="ECO:0007669"/>
    <property type="project" value="TreeGrafter"/>
</dbReference>
<evidence type="ECO:0000256" key="5">
    <source>
        <dbReference type="ARBA" id="ARBA00022989"/>
    </source>
</evidence>
<dbReference type="RefSeq" id="XP_040726027.1">
    <property type="nucleotide sequence ID" value="XM_040867673.1"/>
</dbReference>
<dbReference type="STRING" id="56484.A0A1Y2FIE6"/>
<dbReference type="PROSITE" id="PS50850">
    <property type="entry name" value="MFS"/>
    <property type="match status" value="1"/>
</dbReference>
<dbReference type="PANTHER" id="PTHR23514:SF3">
    <property type="entry name" value="BYPASS OF STOP CODON PROTEIN 6"/>
    <property type="match status" value="1"/>
</dbReference>
<evidence type="ECO:0000313" key="10">
    <source>
        <dbReference type="EMBL" id="ORY83732.1"/>
    </source>
</evidence>
<feature type="transmembrane region" description="Helical" evidence="8">
    <location>
        <begin position="77"/>
        <end position="98"/>
    </location>
</feature>
<evidence type="ECO:0000256" key="6">
    <source>
        <dbReference type="ARBA" id="ARBA00023136"/>
    </source>
</evidence>
<accession>A0A1Y2FIE6</accession>
<keyword evidence="11" id="KW-1185">Reference proteome</keyword>
<dbReference type="SUPFAM" id="SSF103473">
    <property type="entry name" value="MFS general substrate transporter"/>
    <property type="match status" value="1"/>
</dbReference>
<evidence type="ECO:0000256" key="4">
    <source>
        <dbReference type="ARBA" id="ARBA00022692"/>
    </source>
</evidence>
<dbReference type="OMA" id="NNKLHMA"/>
<dbReference type="FunFam" id="1.20.1250.20:FF:000286">
    <property type="entry name" value="MFS efflux transporter"/>
    <property type="match status" value="1"/>
</dbReference>
<evidence type="ECO:0000256" key="3">
    <source>
        <dbReference type="ARBA" id="ARBA00022448"/>
    </source>
</evidence>
<feature type="transmembrane region" description="Helical" evidence="8">
    <location>
        <begin position="110"/>
        <end position="128"/>
    </location>
</feature>
<dbReference type="PANTHER" id="PTHR23514">
    <property type="entry name" value="BYPASS OF STOP CODON PROTEIN 6"/>
    <property type="match status" value="1"/>
</dbReference>
<dbReference type="GO" id="GO:0012505">
    <property type="term" value="C:endomembrane system"/>
    <property type="evidence" value="ECO:0007669"/>
    <property type="project" value="UniProtKB-SubCell"/>
</dbReference>
<dbReference type="InterPro" id="IPR051788">
    <property type="entry name" value="MFS_Transporter"/>
</dbReference>
<organism evidence="10 11">
    <name type="scientific">Protomyces lactucae-debilis</name>
    <dbReference type="NCBI Taxonomy" id="2754530"/>
    <lineage>
        <taxon>Eukaryota</taxon>
        <taxon>Fungi</taxon>
        <taxon>Dikarya</taxon>
        <taxon>Ascomycota</taxon>
        <taxon>Taphrinomycotina</taxon>
        <taxon>Taphrinomycetes</taxon>
        <taxon>Taphrinales</taxon>
        <taxon>Protomycetaceae</taxon>
        <taxon>Protomyces</taxon>
    </lineage>
</organism>
<feature type="region of interest" description="Disordered" evidence="7">
    <location>
        <begin position="1"/>
        <end position="33"/>
    </location>
</feature>
<dbReference type="InterPro" id="IPR020846">
    <property type="entry name" value="MFS_dom"/>
</dbReference>
<name>A0A1Y2FIE6_PROLT</name>
<feature type="transmembrane region" description="Helical" evidence="8">
    <location>
        <begin position="324"/>
        <end position="347"/>
    </location>
</feature>
<evidence type="ECO:0000259" key="9">
    <source>
        <dbReference type="PROSITE" id="PS50850"/>
    </source>
</evidence>
<feature type="transmembrane region" description="Helical" evidence="8">
    <location>
        <begin position="417"/>
        <end position="436"/>
    </location>
</feature>
<protein>
    <submittedName>
        <fullName evidence="10">Major facilitator superfamily domain-containing protein</fullName>
    </submittedName>
</protein>
<dbReference type="GO" id="GO:0022857">
    <property type="term" value="F:transmembrane transporter activity"/>
    <property type="evidence" value="ECO:0007669"/>
    <property type="project" value="InterPro"/>
</dbReference>
<feature type="transmembrane region" description="Helical" evidence="8">
    <location>
        <begin position="298"/>
        <end position="317"/>
    </location>
</feature>
<feature type="transmembrane region" description="Helical" evidence="8">
    <location>
        <begin position="198"/>
        <end position="219"/>
    </location>
</feature>
<feature type="transmembrane region" description="Helical" evidence="8">
    <location>
        <begin position="387"/>
        <end position="411"/>
    </location>
</feature>
<dbReference type="OrthoDB" id="413079at2759"/>
<comment type="caution">
    <text evidence="10">The sequence shown here is derived from an EMBL/GenBank/DDBJ whole genome shotgun (WGS) entry which is preliminary data.</text>
</comment>
<dbReference type="InterPro" id="IPR036259">
    <property type="entry name" value="MFS_trans_sf"/>
</dbReference>
<dbReference type="GeneID" id="63784272"/>
<dbReference type="InterPro" id="IPR011701">
    <property type="entry name" value="MFS"/>
</dbReference>
<keyword evidence="4 8" id="KW-0812">Transmembrane</keyword>
<gene>
    <name evidence="10" type="ORF">BCR37DRAFT_346193</name>
</gene>
<comment type="subcellular location">
    <subcellularLocation>
        <location evidence="1">Endomembrane system</location>
        <topology evidence="1">Multi-pass membrane protein</topology>
    </subcellularLocation>
</comment>
<feature type="transmembrane region" description="Helical" evidence="8">
    <location>
        <begin position="258"/>
        <end position="278"/>
    </location>
</feature>
<sequence length="457" mass="48822">MKEVETTIDEYPATSDPNVAPSNVSNDPEGSTLETLKPSAWDNKLAVVVTWFTFLMFGLSDGTTGALLPSIQKDYNVSYTVVSLIFFCQILGYGILGLGSTYVLSRVGRLWGVLAGGALFMMGLAILTANTPHFAGIVLGYILLGFAAGFFESILNAFFGSFRESNVILGCLHGFYGLGAAVAPISVTQWIAAGLPWYRWYAVLLGLAGFMTTMIAIAFRKHSIAYCAAEDALASKRHTDLTAEDTPRRQKTPVMAALTNKFCLVGAFYMFCYLAMEISTGGFVLTFLTNVRGASEPVAGYANTGFWLGLTLGRFLLTPAANIVGAWLGCQLFTAMSLFCILGFWLAPTYVGSSIGIALTGFFLGPTFPLIIQLATDYLPPRLHVAGIGLIASIGSMGGAIFPLVVGVIATSRGPKAIPPILVALLVALLAVWMMLPGPKLVQLTELTKRALRKHSG</sequence>
<evidence type="ECO:0000256" key="2">
    <source>
        <dbReference type="ARBA" id="ARBA00008335"/>
    </source>
</evidence>
<feature type="domain" description="Major facilitator superfamily (MFS) profile" evidence="9">
    <location>
        <begin position="46"/>
        <end position="440"/>
    </location>
</feature>